<gene>
    <name evidence="2" type="ORF">KCH_19120</name>
</gene>
<dbReference type="EMBL" id="JNBY01000073">
    <property type="protein sequence ID" value="KDN86095.1"/>
    <property type="molecule type" value="Genomic_DNA"/>
</dbReference>
<protein>
    <submittedName>
        <fullName evidence="2">Uncharacterized protein</fullName>
    </submittedName>
</protein>
<name>A0A066Z7D2_9ACTN</name>
<dbReference type="PATRIC" id="fig|1348663.4.peg.1845"/>
<dbReference type="AlphaFoldDB" id="A0A066Z7D2"/>
<evidence type="ECO:0000313" key="2">
    <source>
        <dbReference type="EMBL" id="KDN86095.1"/>
    </source>
</evidence>
<evidence type="ECO:0000256" key="1">
    <source>
        <dbReference type="SAM" id="MobiDB-lite"/>
    </source>
</evidence>
<sequence length="57" mass="6004">MAAHVRRPPGLPVEGRHRGSAVRRGFGVRGVRRLPRGRVRQGRIGGGSVVVSVGVAP</sequence>
<comment type="caution">
    <text evidence="2">The sequence shown here is derived from an EMBL/GenBank/DDBJ whole genome shotgun (WGS) entry which is preliminary data.</text>
</comment>
<feature type="region of interest" description="Disordered" evidence="1">
    <location>
        <begin position="1"/>
        <end position="26"/>
    </location>
</feature>
<evidence type="ECO:0000313" key="3">
    <source>
        <dbReference type="Proteomes" id="UP000027178"/>
    </source>
</evidence>
<accession>A0A066Z7D2</accession>
<dbReference type="Proteomes" id="UP000027178">
    <property type="component" value="Unassembled WGS sequence"/>
</dbReference>
<proteinExistence type="predicted"/>
<dbReference type="HOGENOM" id="CLU_2990698_0_0_11"/>
<reference evidence="2 3" key="1">
    <citation type="submission" date="2014-05" db="EMBL/GenBank/DDBJ databases">
        <title>Draft Genome Sequence of Kitasatospora cheerisanensis KCTC 2395.</title>
        <authorList>
            <person name="Nam D.H."/>
        </authorList>
    </citation>
    <scope>NUCLEOTIDE SEQUENCE [LARGE SCALE GENOMIC DNA]</scope>
    <source>
        <strain evidence="2 3">KCTC 2395</strain>
    </source>
</reference>
<keyword evidence="3" id="KW-1185">Reference proteome</keyword>
<organism evidence="2 3">
    <name type="scientific">Kitasatospora cheerisanensis KCTC 2395</name>
    <dbReference type="NCBI Taxonomy" id="1348663"/>
    <lineage>
        <taxon>Bacteria</taxon>
        <taxon>Bacillati</taxon>
        <taxon>Actinomycetota</taxon>
        <taxon>Actinomycetes</taxon>
        <taxon>Kitasatosporales</taxon>
        <taxon>Streptomycetaceae</taxon>
        <taxon>Kitasatospora</taxon>
    </lineage>
</organism>